<sequence length="545" mass="59365">MQPCTVHIGSISELLPAGVRVQCHPKPHAVQKEAPLALAGLVGCNAFAKFKIRRVEQSVQRRFGAAGAAYSTKQSAIAYDEESQCLRAMLNLSAGEVLLEESPLVLLEDSAEGVDDLGSEEDLWRGFRRHRCFKAADTFKLLDADARTAVLSLYTPASENQLQDWSVEQEAAGGDPEVLRFLQVLRVNGIEVPFSFTGLYNLACRANHSCAPCCRVSVAEGGQLRIVALRPILAGDEVTVSYLSELELLEVGSVRRKMLETTWDFRCTCSRCSAPDDRRSTLCRACIGAGRPSGLVALQTRTVQLGGATAELESWSVCSKCGAVPEASVLTESENIWVRRYEQLPSWCRDSLRSFLAPKAPKLSIAAIEEEDGPVDLQTQDEATYVAQSLADMIQLHRDFAQVEFLEAHWLAADIAGASAAAGLLLYKGADGDRALSDACKDTISRLELKPEEISRAAEKRLQAVRGVFGEDTFSVEAAQLLRLKALAADIDGPGGMEPMELRRRSFEIALPLLPPGKHSASISAIPDKDLTDDFLYDVLLELAE</sequence>
<dbReference type="InterPro" id="IPR046341">
    <property type="entry name" value="SET_dom_sf"/>
</dbReference>
<dbReference type="EMBL" id="CAMXCT010002302">
    <property type="protein sequence ID" value="CAI3997173.1"/>
    <property type="molecule type" value="Genomic_DNA"/>
</dbReference>
<dbReference type="EMBL" id="CAMXCT030002302">
    <property type="protein sequence ID" value="CAL4784485.1"/>
    <property type="molecule type" value="Genomic_DNA"/>
</dbReference>
<evidence type="ECO:0000313" key="4">
    <source>
        <dbReference type="Proteomes" id="UP001152797"/>
    </source>
</evidence>
<dbReference type="InterPro" id="IPR050869">
    <property type="entry name" value="H3K4_H4K5_MeTrfase"/>
</dbReference>
<dbReference type="SUPFAM" id="SSF82199">
    <property type="entry name" value="SET domain"/>
    <property type="match status" value="1"/>
</dbReference>
<dbReference type="OrthoDB" id="438641at2759"/>
<evidence type="ECO:0000313" key="2">
    <source>
        <dbReference type="EMBL" id="CAI3997173.1"/>
    </source>
</evidence>
<feature type="domain" description="SET" evidence="1">
    <location>
        <begin position="48"/>
        <end position="243"/>
    </location>
</feature>
<dbReference type="Gene3D" id="2.170.270.10">
    <property type="entry name" value="SET domain"/>
    <property type="match status" value="1"/>
</dbReference>
<dbReference type="EMBL" id="CAMXCT020002302">
    <property type="protein sequence ID" value="CAL1150548.1"/>
    <property type="molecule type" value="Genomic_DNA"/>
</dbReference>
<dbReference type="PANTHER" id="PTHR12197:SF251">
    <property type="entry name" value="EG:BACR7C10.4 PROTEIN"/>
    <property type="match status" value="1"/>
</dbReference>
<protein>
    <submittedName>
        <fullName evidence="3">SET domain-containing protein</fullName>
    </submittedName>
</protein>
<evidence type="ECO:0000259" key="1">
    <source>
        <dbReference type="PROSITE" id="PS50280"/>
    </source>
</evidence>
<evidence type="ECO:0000313" key="3">
    <source>
        <dbReference type="EMBL" id="CAL4784485.1"/>
    </source>
</evidence>
<dbReference type="InterPro" id="IPR001214">
    <property type="entry name" value="SET_dom"/>
</dbReference>
<dbReference type="SMART" id="SM00317">
    <property type="entry name" value="SET"/>
    <property type="match status" value="1"/>
</dbReference>
<dbReference type="GO" id="GO:0005634">
    <property type="term" value="C:nucleus"/>
    <property type="evidence" value="ECO:0007669"/>
    <property type="project" value="TreeGrafter"/>
</dbReference>
<dbReference type="CDD" id="cd20071">
    <property type="entry name" value="SET_SMYD"/>
    <property type="match status" value="1"/>
</dbReference>
<proteinExistence type="predicted"/>
<reference evidence="3 4" key="2">
    <citation type="submission" date="2024-05" db="EMBL/GenBank/DDBJ databases">
        <authorList>
            <person name="Chen Y."/>
            <person name="Shah S."/>
            <person name="Dougan E. K."/>
            <person name="Thang M."/>
            <person name="Chan C."/>
        </authorList>
    </citation>
    <scope>NUCLEOTIDE SEQUENCE [LARGE SCALE GENOMIC DNA]</scope>
</reference>
<gene>
    <name evidence="2" type="ORF">C1SCF055_LOCUS23584</name>
</gene>
<dbReference type="PANTHER" id="PTHR12197">
    <property type="entry name" value="HISTONE-LYSINE N-METHYLTRANSFERASE SMYD"/>
    <property type="match status" value="1"/>
</dbReference>
<dbReference type="PROSITE" id="PS50280">
    <property type="entry name" value="SET"/>
    <property type="match status" value="1"/>
</dbReference>
<accession>A0A9P1G264</accession>
<dbReference type="Proteomes" id="UP001152797">
    <property type="component" value="Unassembled WGS sequence"/>
</dbReference>
<organism evidence="2">
    <name type="scientific">Cladocopium goreaui</name>
    <dbReference type="NCBI Taxonomy" id="2562237"/>
    <lineage>
        <taxon>Eukaryota</taxon>
        <taxon>Sar</taxon>
        <taxon>Alveolata</taxon>
        <taxon>Dinophyceae</taxon>
        <taxon>Suessiales</taxon>
        <taxon>Symbiodiniaceae</taxon>
        <taxon>Cladocopium</taxon>
    </lineage>
</organism>
<comment type="caution">
    <text evidence="2">The sequence shown here is derived from an EMBL/GenBank/DDBJ whole genome shotgun (WGS) entry which is preliminary data.</text>
</comment>
<keyword evidence="4" id="KW-1185">Reference proteome</keyword>
<reference evidence="2" key="1">
    <citation type="submission" date="2022-10" db="EMBL/GenBank/DDBJ databases">
        <authorList>
            <person name="Chen Y."/>
            <person name="Dougan E. K."/>
            <person name="Chan C."/>
            <person name="Rhodes N."/>
            <person name="Thang M."/>
        </authorList>
    </citation>
    <scope>NUCLEOTIDE SEQUENCE</scope>
</reference>
<name>A0A9P1G264_9DINO</name>
<dbReference type="AlphaFoldDB" id="A0A9P1G264"/>
<dbReference type="Pfam" id="PF00856">
    <property type="entry name" value="SET"/>
    <property type="match status" value="1"/>
</dbReference>